<evidence type="ECO:0000256" key="3">
    <source>
        <dbReference type="ARBA" id="ARBA00023125"/>
    </source>
</evidence>
<feature type="domain" description="AP2-like integrase N-terminal" evidence="6">
    <location>
        <begin position="11"/>
        <end position="50"/>
    </location>
</feature>
<proteinExistence type="inferred from homology"/>
<keyword evidence="2" id="KW-0229">DNA integration</keyword>
<evidence type="ECO:0000313" key="9">
    <source>
        <dbReference type="Proteomes" id="UP000284046"/>
    </source>
</evidence>
<dbReference type="Pfam" id="PF14659">
    <property type="entry name" value="Phage_int_SAM_3"/>
    <property type="match status" value="1"/>
</dbReference>
<dbReference type="InterPro" id="IPR010998">
    <property type="entry name" value="Integrase_recombinase_N"/>
</dbReference>
<sequence>MASYRKRSNGWEYRVSYKKPDGTYGEKSKRGYRTKSEAERAAAEAQRELAEAVEIDRKVELADYFKKWAEIHKKPHVSIGTWKSYQQAVRIVTEYFQHTKLTAVTSTAYQQFLNNLGERYTKNTIRQIHHKIRRAAKQAVVDGYVNKNFTDLTKVTSSKPSRKIEDNFLELDKYLDLIERMKARPDKRDYVIIYLLGVSGMRFGECLGLTWDDIDFDKQLISINKAWDFLFKTGFKPTKNQQSVRKIPLAPETSLVLKKYKLSGWFPNKDNRLFSKGVNHSNLNKLVKELTGTNIHVHSLRHTYASYLIAQDIDLLAVSRLLGHKDLTVTLQTYTHQLEAKKEQDFEEIKKLFG</sequence>
<evidence type="ECO:0000256" key="4">
    <source>
        <dbReference type="ARBA" id="ARBA00023172"/>
    </source>
</evidence>
<accession>A0A412PNG0</accession>
<evidence type="ECO:0000259" key="5">
    <source>
        <dbReference type="Pfam" id="PF00589"/>
    </source>
</evidence>
<dbReference type="InterPro" id="IPR004107">
    <property type="entry name" value="Integrase_SAM-like_N"/>
</dbReference>
<dbReference type="AlphaFoldDB" id="A0A412PNG0"/>
<dbReference type="Pfam" id="PF14657">
    <property type="entry name" value="Arm-DNA-bind_4"/>
    <property type="match status" value="1"/>
</dbReference>
<dbReference type="PANTHER" id="PTHR30349">
    <property type="entry name" value="PHAGE INTEGRASE-RELATED"/>
    <property type="match status" value="1"/>
</dbReference>
<dbReference type="SUPFAM" id="SSF56349">
    <property type="entry name" value="DNA breaking-rejoining enzymes"/>
    <property type="match status" value="1"/>
</dbReference>
<evidence type="ECO:0000256" key="2">
    <source>
        <dbReference type="ARBA" id="ARBA00022908"/>
    </source>
</evidence>
<dbReference type="CDD" id="cd01189">
    <property type="entry name" value="INT_ICEBs1_C_like"/>
    <property type="match status" value="1"/>
</dbReference>
<dbReference type="RefSeq" id="WP_118138868.1">
    <property type="nucleotide sequence ID" value="NZ_JAPAIH010000006.1"/>
</dbReference>
<dbReference type="InterPro" id="IPR002104">
    <property type="entry name" value="Integrase_catalytic"/>
</dbReference>
<evidence type="ECO:0000313" key="8">
    <source>
        <dbReference type="EMBL" id="RGT61413.1"/>
    </source>
</evidence>
<organism evidence="8 9">
    <name type="scientific">Streptococcus anginosus</name>
    <dbReference type="NCBI Taxonomy" id="1328"/>
    <lineage>
        <taxon>Bacteria</taxon>
        <taxon>Bacillati</taxon>
        <taxon>Bacillota</taxon>
        <taxon>Bacilli</taxon>
        <taxon>Lactobacillales</taxon>
        <taxon>Streptococcaceae</taxon>
        <taxon>Streptococcus</taxon>
        <taxon>Streptococcus anginosus group</taxon>
    </lineage>
</organism>
<feature type="domain" description="Integrase SAM-like N-terminal" evidence="7">
    <location>
        <begin position="61"/>
        <end position="116"/>
    </location>
</feature>
<keyword evidence="4" id="KW-0233">DNA recombination</keyword>
<dbReference type="GO" id="GO:0006310">
    <property type="term" value="P:DNA recombination"/>
    <property type="evidence" value="ECO:0007669"/>
    <property type="project" value="UniProtKB-KW"/>
</dbReference>
<reference evidence="8 9" key="1">
    <citation type="submission" date="2018-08" db="EMBL/GenBank/DDBJ databases">
        <title>A genome reference for cultivated species of the human gut microbiota.</title>
        <authorList>
            <person name="Zou Y."/>
            <person name="Xue W."/>
            <person name="Luo G."/>
        </authorList>
    </citation>
    <scope>NUCLEOTIDE SEQUENCE [LARGE SCALE GENOMIC DNA]</scope>
    <source>
        <strain evidence="8 9">AF18-38</strain>
    </source>
</reference>
<dbReference type="GO" id="GO:0003677">
    <property type="term" value="F:DNA binding"/>
    <property type="evidence" value="ECO:0007669"/>
    <property type="project" value="UniProtKB-KW"/>
</dbReference>
<dbReference type="InterPro" id="IPR028259">
    <property type="entry name" value="AP2-like_int_N"/>
</dbReference>
<dbReference type="InterPro" id="IPR050090">
    <property type="entry name" value="Tyrosine_recombinase_XerCD"/>
</dbReference>
<dbReference type="Pfam" id="PF00589">
    <property type="entry name" value="Phage_integrase"/>
    <property type="match status" value="1"/>
</dbReference>
<comment type="caution">
    <text evidence="8">The sequence shown here is derived from an EMBL/GenBank/DDBJ whole genome shotgun (WGS) entry which is preliminary data.</text>
</comment>
<dbReference type="Gene3D" id="1.10.150.130">
    <property type="match status" value="1"/>
</dbReference>
<feature type="domain" description="Tyr recombinase" evidence="5">
    <location>
        <begin position="168"/>
        <end position="339"/>
    </location>
</feature>
<dbReference type="Gene3D" id="1.10.443.10">
    <property type="entry name" value="Intergrase catalytic core"/>
    <property type="match status" value="1"/>
</dbReference>
<protein>
    <submittedName>
        <fullName evidence="8">Site-specific integrase</fullName>
    </submittedName>
</protein>
<dbReference type="GO" id="GO:0015074">
    <property type="term" value="P:DNA integration"/>
    <property type="evidence" value="ECO:0007669"/>
    <property type="project" value="InterPro"/>
</dbReference>
<gene>
    <name evidence="8" type="ORF">DWX18_04215</name>
</gene>
<evidence type="ECO:0000256" key="1">
    <source>
        <dbReference type="ARBA" id="ARBA00008857"/>
    </source>
</evidence>
<keyword evidence="3" id="KW-0238">DNA-binding</keyword>
<dbReference type="InterPro" id="IPR011010">
    <property type="entry name" value="DNA_brk_join_enz"/>
</dbReference>
<dbReference type="EMBL" id="QRWZ01000004">
    <property type="protein sequence ID" value="RGT61413.1"/>
    <property type="molecule type" value="Genomic_DNA"/>
</dbReference>
<dbReference type="PANTHER" id="PTHR30349:SF64">
    <property type="entry name" value="PROPHAGE INTEGRASE INTD-RELATED"/>
    <property type="match status" value="1"/>
</dbReference>
<dbReference type="Proteomes" id="UP000284046">
    <property type="component" value="Unassembled WGS sequence"/>
</dbReference>
<evidence type="ECO:0000259" key="7">
    <source>
        <dbReference type="Pfam" id="PF14659"/>
    </source>
</evidence>
<dbReference type="InterPro" id="IPR013762">
    <property type="entry name" value="Integrase-like_cat_sf"/>
</dbReference>
<evidence type="ECO:0000259" key="6">
    <source>
        <dbReference type="Pfam" id="PF14657"/>
    </source>
</evidence>
<comment type="similarity">
    <text evidence="1">Belongs to the 'phage' integrase family.</text>
</comment>
<name>A0A412PNG0_STRAP</name>